<reference evidence="10 11" key="1">
    <citation type="submission" date="2019-05" db="EMBL/GenBank/DDBJ databases">
        <title>Psychrobacillus vulpis sp. nov., a new species isolated from feces of a red fox that inhabits in The Tablas de Daimiel Natural Park, Albacete, Spain.</title>
        <authorList>
            <person name="Rodriguez M."/>
            <person name="Reina J.C."/>
            <person name="Bejar V."/>
            <person name="Llamas I."/>
        </authorList>
    </citation>
    <scope>NUCLEOTIDE SEQUENCE [LARGE SCALE GENOMIC DNA]</scope>
    <source>
        <strain evidence="10 11">NHI-2</strain>
    </source>
</reference>
<dbReference type="GO" id="GO:0055085">
    <property type="term" value="P:transmembrane transport"/>
    <property type="evidence" value="ECO:0007669"/>
    <property type="project" value="InterPro"/>
</dbReference>
<feature type="transmembrane region" description="Helical" evidence="8">
    <location>
        <begin position="476"/>
        <end position="497"/>
    </location>
</feature>
<evidence type="ECO:0000256" key="4">
    <source>
        <dbReference type="ARBA" id="ARBA00022519"/>
    </source>
</evidence>
<protein>
    <submittedName>
        <fullName evidence="10">Iron ABC transporter permease</fullName>
    </submittedName>
</protein>
<keyword evidence="6 8" id="KW-1133">Transmembrane helix</keyword>
<dbReference type="OrthoDB" id="9776648at2"/>
<evidence type="ECO:0000256" key="2">
    <source>
        <dbReference type="ARBA" id="ARBA00022448"/>
    </source>
</evidence>
<feature type="transmembrane region" description="Helical" evidence="8">
    <location>
        <begin position="188"/>
        <end position="210"/>
    </location>
</feature>
<name>A0A544T4C3_9BACI</name>
<evidence type="ECO:0000259" key="9">
    <source>
        <dbReference type="PROSITE" id="PS50928"/>
    </source>
</evidence>
<keyword evidence="5 8" id="KW-0812">Transmembrane</keyword>
<dbReference type="PROSITE" id="PS50928">
    <property type="entry name" value="ABC_TM1"/>
    <property type="match status" value="2"/>
</dbReference>
<evidence type="ECO:0000313" key="10">
    <source>
        <dbReference type="EMBL" id="TQR12297.1"/>
    </source>
</evidence>
<keyword evidence="7 8" id="KW-0472">Membrane</keyword>
<evidence type="ECO:0000256" key="7">
    <source>
        <dbReference type="ARBA" id="ARBA00023136"/>
    </source>
</evidence>
<dbReference type="PANTHER" id="PTHR43357:SF3">
    <property type="entry name" value="FE(3+)-TRANSPORT SYSTEM PERMEASE PROTEIN FBPB 2"/>
    <property type="match status" value="1"/>
</dbReference>
<feature type="transmembrane region" description="Helical" evidence="8">
    <location>
        <begin position="360"/>
        <end position="378"/>
    </location>
</feature>
<feature type="transmembrane region" description="Helical" evidence="8">
    <location>
        <begin position="532"/>
        <end position="555"/>
    </location>
</feature>
<dbReference type="EMBL" id="VDGG01000028">
    <property type="protein sequence ID" value="TQR12297.1"/>
    <property type="molecule type" value="Genomic_DNA"/>
</dbReference>
<evidence type="ECO:0000256" key="3">
    <source>
        <dbReference type="ARBA" id="ARBA00022475"/>
    </source>
</evidence>
<dbReference type="RefSeq" id="WP_142607930.1">
    <property type="nucleotide sequence ID" value="NZ_VDGG01000028.1"/>
</dbReference>
<keyword evidence="2 8" id="KW-0813">Transport</keyword>
<dbReference type="SUPFAM" id="SSF161098">
    <property type="entry name" value="MetI-like"/>
    <property type="match status" value="2"/>
</dbReference>
<keyword evidence="3" id="KW-1003">Cell membrane</keyword>
<feature type="transmembrane region" description="Helical" evidence="8">
    <location>
        <begin position="390"/>
        <end position="411"/>
    </location>
</feature>
<dbReference type="InterPro" id="IPR000515">
    <property type="entry name" value="MetI-like"/>
</dbReference>
<dbReference type="PANTHER" id="PTHR43357">
    <property type="entry name" value="INNER MEMBRANE ABC TRANSPORTER PERMEASE PROTEIN YDCV"/>
    <property type="match status" value="1"/>
</dbReference>
<evidence type="ECO:0000256" key="5">
    <source>
        <dbReference type="ARBA" id="ARBA00022692"/>
    </source>
</evidence>
<dbReference type="GO" id="GO:0005886">
    <property type="term" value="C:plasma membrane"/>
    <property type="evidence" value="ECO:0007669"/>
    <property type="project" value="UniProtKB-SubCell"/>
</dbReference>
<accession>A0A544T4C3</accession>
<proteinExistence type="inferred from homology"/>
<organism evidence="10 11">
    <name type="scientific">Psychrobacillus soli</name>
    <dbReference type="NCBI Taxonomy" id="1543965"/>
    <lineage>
        <taxon>Bacteria</taxon>
        <taxon>Bacillati</taxon>
        <taxon>Bacillota</taxon>
        <taxon>Bacilli</taxon>
        <taxon>Bacillales</taxon>
        <taxon>Bacillaceae</taxon>
        <taxon>Psychrobacillus</taxon>
    </lineage>
</organism>
<gene>
    <name evidence="10" type="ORF">FG383_13555</name>
</gene>
<dbReference type="InterPro" id="IPR035906">
    <property type="entry name" value="MetI-like_sf"/>
</dbReference>
<feature type="domain" description="ABC transmembrane type-1" evidence="9">
    <location>
        <begin position="72"/>
        <end position="268"/>
    </location>
</feature>
<evidence type="ECO:0000256" key="8">
    <source>
        <dbReference type="RuleBase" id="RU363032"/>
    </source>
</evidence>
<dbReference type="Pfam" id="PF00528">
    <property type="entry name" value="BPD_transp_1"/>
    <property type="match status" value="2"/>
</dbReference>
<dbReference type="Gene3D" id="1.10.3720.10">
    <property type="entry name" value="MetI-like"/>
    <property type="match status" value="2"/>
</dbReference>
<sequence length="562" mass="62573">MTQVVTPETITKKGFSMKMMKRLIGLTSLLLIILLFLLPIVRLFVMSFKHNDQFSLINYTIILAEASTWSMLQNTLIVVVGSTLFALLLGVGTAWVMAYTDIRWKKVIQIFIIIPFVIPSYIVTIAWSQFANSIDVIDIHLNSHLGIIFVLGISHYPLVYLFTVTVLKRIPKELEWAVRSSGGSSWVAFKRVTIPLALPGIVGGGMIVFLSNLDNFGIPAILGIPANITVLSTAIYQEVIGFGPNAFARAATLSVLLALVAFVGTGLQWFLLRKSKLSETASIDESPRYILGKRRKWLEIPLWIFLLGISIVPLLSMVKTSLIRAYGLDFIRENITLKHYQYVLFEYDKVLQSMGTSLKLALITTFICAVFGTMIAYIRSRKNSSIMRFVEVIVGLPYALPGMVMALSMIFAWMQPIPGWNPGLYGTAWILLIAYITRFMILQVRGSMTAISQVSIDLEEAAHLFGASTFVKWKTILLPLLLSGIVSGAFLVLLTTLTELTVSSLLWSSGTETIGIVIYNFEQAGYTTHSSALSVVILGLMLLLALIVYGIQYWWKRRLSKG</sequence>
<evidence type="ECO:0000256" key="1">
    <source>
        <dbReference type="ARBA" id="ARBA00004429"/>
    </source>
</evidence>
<feature type="transmembrane region" description="Helical" evidence="8">
    <location>
        <begin position="423"/>
        <end position="441"/>
    </location>
</feature>
<keyword evidence="11" id="KW-1185">Reference proteome</keyword>
<feature type="transmembrane region" description="Helical" evidence="8">
    <location>
        <begin position="147"/>
        <end position="167"/>
    </location>
</feature>
<feature type="transmembrane region" description="Helical" evidence="8">
    <location>
        <begin position="76"/>
        <end position="100"/>
    </location>
</feature>
<evidence type="ECO:0000313" key="11">
    <source>
        <dbReference type="Proteomes" id="UP000318937"/>
    </source>
</evidence>
<dbReference type="AlphaFoldDB" id="A0A544T4C3"/>
<evidence type="ECO:0000256" key="6">
    <source>
        <dbReference type="ARBA" id="ARBA00022989"/>
    </source>
</evidence>
<comment type="caution">
    <text evidence="10">The sequence shown here is derived from an EMBL/GenBank/DDBJ whole genome shotgun (WGS) entry which is preliminary data.</text>
</comment>
<keyword evidence="4" id="KW-0997">Cell inner membrane</keyword>
<dbReference type="Proteomes" id="UP000318937">
    <property type="component" value="Unassembled WGS sequence"/>
</dbReference>
<feature type="transmembrane region" description="Helical" evidence="8">
    <location>
        <begin position="297"/>
        <end position="318"/>
    </location>
</feature>
<dbReference type="CDD" id="cd06261">
    <property type="entry name" value="TM_PBP2"/>
    <property type="match status" value="2"/>
</dbReference>
<feature type="transmembrane region" description="Helical" evidence="8">
    <location>
        <begin position="251"/>
        <end position="272"/>
    </location>
</feature>
<comment type="similarity">
    <text evidence="8">Belongs to the binding-protein-dependent transport system permease family.</text>
</comment>
<feature type="transmembrane region" description="Helical" evidence="8">
    <location>
        <begin position="23"/>
        <end position="45"/>
    </location>
</feature>
<feature type="transmembrane region" description="Helical" evidence="8">
    <location>
        <begin position="107"/>
        <end position="127"/>
    </location>
</feature>
<comment type="subcellular location">
    <subcellularLocation>
        <location evidence="1">Cell inner membrane</location>
        <topology evidence="1">Multi-pass membrane protein</topology>
    </subcellularLocation>
    <subcellularLocation>
        <location evidence="8">Cell membrane</location>
        <topology evidence="8">Multi-pass membrane protein</topology>
    </subcellularLocation>
</comment>
<feature type="domain" description="ABC transmembrane type-1" evidence="9">
    <location>
        <begin position="354"/>
        <end position="548"/>
    </location>
</feature>